<evidence type="ECO:0000256" key="1">
    <source>
        <dbReference type="SAM" id="MobiDB-lite"/>
    </source>
</evidence>
<keyword evidence="2" id="KW-0732">Signal</keyword>
<feature type="signal peptide" evidence="2">
    <location>
        <begin position="1"/>
        <end position="34"/>
    </location>
</feature>
<gene>
    <name evidence="3" type="ORF">OG469_35090</name>
</gene>
<evidence type="ECO:0000313" key="3">
    <source>
        <dbReference type="EMBL" id="WUS60263.1"/>
    </source>
</evidence>
<sequence length="437" mass="44795">MILTTHQQEYSISTVIRRTVRTTLVAATCSTVLAAGLAACGTVQQLSAAQKVSDAFGKLGDSKSFSAKLSVDATAAQIEAFGAATGEKIGADSAAALSTVSLAVSLSADKPLKDLQSPKGADGKPADPDALLADQALSFSYALTGKGGKSLLELRQVGGKTFAQADLAGFATLVGEDPSEVREMTADLPASVRGALAGKWVSLDAGTLQDFGRSLRGGRGEVGGKAGATPSAPPTLAPGTQENLLKSLKDVFSRDVSFEDKGKQDGKDRVTVSVPSRRLAEDLLKAFQPLAEEIPNLGKLPTTVPSDLPDRKLAMDVLLDHGALSAVTFDLAQLDEKIAPGTSLPIKIAFGKDAPAVQAPAGATEITKADLDSLFGEISGAGRGGLGGGLGGPAEPLTDAQVKELTQGGGLTEQQVRTYSKLGLSFEDIKELAVARA</sequence>
<feature type="compositionally biased region" description="Gly residues" evidence="1">
    <location>
        <begin position="215"/>
        <end position="226"/>
    </location>
</feature>
<evidence type="ECO:0000313" key="4">
    <source>
        <dbReference type="Proteomes" id="UP001432014"/>
    </source>
</evidence>
<reference evidence="3 4" key="1">
    <citation type="submission" date="2022-10" db="EMBL/GenBank/DDBJ databases">
        <title>The complete genomes of actinobacterial strains from the NBC collection.</title>
        <authorList>
            <person name="Joergensen T.S."/>
            <person name="Alvarez Arevalo M."/>
            <person name="Sterndorff E.B."/>
            <person name="Faurdal D."/>
            <person name="Vuksanovic O."/>
            <person name="Mourched A.-S."/>
            <person name="Charusanti P."/>
            <person name="Shaw S."/>
            <person name="Blin K."/>
            <person name="Weber T."/>
        </authorList>
    </citation>
    <scope>NUCLEOTIDE SEQUENCE [LARGE SCALE GENOMIC DNA]</scope>
    <source>
        <strain evidence="3 4">NBC_01247</strain>
    </source>
</reference>
<name>A0ABZ1WHA8_9ACTN</name>
<proteinExistence type="predicted"/>
<protein>
    <submittedName>
        <fullName evidence="3">Uncharacterized protein</fullName>
    </submittedName>
</protein>
<keyword evidence="4" id="KW-1185">Reference proteome</keyword>
<dbReference type="Proteomes" id="UP001432014">
    <property type="component" value="Chromosome"/>
</dbReference>
<evidence type="ECO:0000256" key="2">
    <source>
        <dbReference type="SAM" id="SignalP"/>
    </source>
</evidence>
<accession>A0ABZ1WHA8</accession>
<feature type="region of interest" description="Disordered" evidence="1">
    <location>
        <begin position="212"/>
        <end position="239"/>
    </location>
</feature>
<organism evidence="3 4">
    <name type="scientific">Kitasatospora herbaricolor</name>
    <dbReference type="NCBI Taxonomy" id="68217"/>
    <lineage>
        <taxon>Bacteria</taxon>
        <taxon>Bacillati</taxon>
        <taxon>Actinomycetota</taxon>
        <taxon>Actinomycetes</taxon>
        <taxon>Kitasatosporales</taxon>
        <taxon>Streptomycetaceae</taxon>
        <taxon>Kitasatospora</taxon>
    </lineage>
</organism>
<dbReference type="EMBL" id="CP108482">
    <property type="protein sequence ID" value="WUS60263.1"/>
    <property type="molecule type" value="Genomic_DNA"/>
</dbReference>
<feature type="chain" id="PRO_5046960476" evidence="2">
    <location>
        <begin position="35"/>
        <end position="437"/>
    </location>
</feature>
<dbReference type="RefSeq" id="WP_329493654.1">
    <property type="nucleotide sequence ID" value="NZ_CP108460.1"/>
</dbReference>